<sequence length="166" mass="19108">MSIKRLLFGLAGVVLGGALLAVPAQADTLPTQYQGTWYGYISSEKSHHVRRYYFNQVTIKSNHISYDYQNTINPRFKNLKWTWGASAKASYRAKVDRKGRQIYRIFTARTDEDALGKIRLGNVKGVGIDRTALILNVGYENLYLFRQPTRSHAWGEEYEDSFDIYE</sequence>
<protein>
    <recommendedName>
        <fullName evidence="4">DUF4833 domain-containing protein</fullName>
    </recommendedName>
</protein>
<evidence type="ECO:0000256" key="1">
    <source>
        <dbReference type="SAM" id="SignalP"/>
    </source>
</evidence>
<name>A0ABW1SS03_9LACO</name>
<accession>A0ABW1SS03</accession>
<keyword evidence="1" id="KW-0732">Signal</keyword>
<proteinExistence type="predicted"/>
<feature type="chain" id="PRO_5047343547" description="DUF4833 domain-containing protein" evidence="1">
    <location>
        <begin position="27"/>
        <end position="166"/>
    </location>
</feature>
<gene>
    <name evidence="2" type="ORF">ACFP1G_07265</name>
</gene>
<keyword evidence="3" id="KW-1185">Reference proteome</keyword>
<organism evidence="2 3">
    <name type="scientific">Levilactobacillus tongjiangensis</name>
    <dbReference type="NCBI Taxonomy" id="2486023"/>
    <lineage>
        <taxon>Bacteria</taxon>
        <taxon>Bacillati</taxon>
        <taxon>Bacillota</taxon>
        <taxon>Bacilli</taxon>
        <taxon>Lactobacillales</taxon>
        <taxon>Lactobacillaceae</taxon>
        <taxon>Levilactobacillus</taxon>
    </lineage>
</organism>
<evidence type="ECO:0000313" key="3">
    <source>
        <dbReference type="Proteomes" id="UP001596254"/>
    </source>
</evidence>
<reference evidence="3" key="1">
    <citation type="journal article" date="2019" name="Int. J. Syst. Evol. Microbiol.">
        <title>The Global Catalogue of Microorganisms (GCM) 10K type strain sequencing project: providing services to taxonomists for standard genome sequencing and annotation.</title>
        <authorList>
            <consortium name="The Broad Institute Genomics Platform"/>
            <consortium name="The Broad Institute Genome Sequencing Center for Infectious Disease"/>
            <person name="Wu L."/>
            <person name="Ma J."/>
        </authorList>
    </citation>
    <scope>NUCLEOTIDE SEQUENCE [LARGE SCALE GENOMIC DNA]</scope>
    <source>
        <strain evidence="3">CCM 8905</strain>
    </source>
</reference>
<dbReference type="Proteomes" id="UP001596254">
    <property type="component" value="Unassembled WGS sequence"/>
</dbReference>
<dbReference type="EMBL" id="JBHSSK010000021">
    <property type="protein sequence ID" value="MFC6207276.1"/>
    <property type="molecule type" value="Genomic_DNA"/>
</dbReference>
<comment type="caution">
    <text evidence="2">The sequence shown here is derived from an EMBL/GenBank/DDBJ whole genome shotgun (WGS) entry which is preliminary data.</text>
</comment>
<dbReference type="RefSeq" id="WP_125691774.1">
    <property type="nucleotide sequence ID" value="NZ_JBHSSK010000021.1"/>
</dbReference>
<evidence type="ECO:0008006" key="4">
    <source>
        <dbReference type="Google" id="ProtNLM"/>
    </source>
</evidence>
<feature type="signal peptide" evidence="1">
    <location>
        <begin position="1"/>
        <end position="26"/>
    </location>
</feature>
<evidence type="ECO:0000313" key="2">
    <source>
        <dbReference type="EMBL" id="MFC6207276.1"/>
    </source>
</evidence>